<keyword evidence="3" id="KW-1185">Reference proteome</keyword>
<evidence type="ECO:0000313" key="3">
    <source>
        <dbReference type="Proteomes" id="UP000319663"/>
    </source>
</evidence>
<evidence type="ECO:0000313" key="2">
    <source>
        <dbReference type="EMBL" id="TQB74253.1"/>
    </source>
</evidence>
<dbReference type="PANTHER" id="PTHR39460">
    <property type="entry name" value="EXPRESSED PROTEIN"/>
    <property type="match status" value="1"/>
</dbReference>
<accession>A0A507QX10</accession>
<sequence>MFILISHSPASALGPSAGALSQRDIPDSITDDTIVYDDGDEVDETTWPSLAARSTTASNDSFTMPVPFDTNMQSNSLTSNCHQFFSDFLSNPDFTNCHAISMLLENSNSFFHSLTSAAKISAILDTSCAASLSRCSTIMTHLAIKLLKDDTCGPDYQNNNPLVMTAYTDMITYQPIYNTSCLMNQETGNYCFVDAAMNASNPDDYSAYFLPLGTYYTNTSSPSCNQCLQATMAVFAQWAEVKQQPLVNTYLPSAYRLNQVCGANFADANVTVGVKNAVTSMSGRSRPCLSLLRYALVLALAVWGLEIF</sequence>
<protein>
    <recommendedName>
        <fullName evidence="1">DUF7729 domain-containing protein</fullName>
    </recommendedName>
</protein>
<dbReference type="EMBL" id="VIFY01000033">
    <property type="protein sequence ID" value="TQB74253.1"/>
    <property type="molecule type" value="Genomic_DNA"/>
</dbReference>
<proteinExistence type="predicted"/>
<evidence type="ECO:0000259" key="1">
    <source>
        <dbReference type="Pfam" id="PF24855"/>
    </source>
</evidence>
<organism evidence="2 3">
    <name type="scientific">Monascus purpureus</name>
    <name type="common">Red mold</name>
    <name type="synonym">Monascus anka</name>
    <dbReference type="NCBI Taxonomy" id="5098"/>
    <lineage>
        <taxon>Eukaryota</taxon>
        <taxon>Fungi</taxon>
        <taxon>Dikarya</taxon>
        <taxon>Ascomycota</taxon>
        <taxon>Pezizomycotina</taxon>
        <taxon>Eurotiomycetes</taxon>
        <taxon>Eurotiomycetidae</taxon>
        <taxon>Eurotiales</taxon>
        <taxon>Aspergillaceae</taxon>
        <taxon>Monascus</taxon>
    </lineage>
</organism>
<dbReference type="Pfam" id="PF24855">
    <property type="entry name" value="DUF7729"/>
    <property type="match status" value="1"/>
</dbReference>
<name>A0A507QX10_MONPU</name>
<dbReference type="Proteomes" id="UP000319663">
    <property type="component" value="Unassembled WGS sequence"/>
</dbReference>
<dbReference type="InterPro" id="IPR056146">
    <property type="entry name" value="DUF7729"/>
</dbReference>
<comment type="caution">
    <text evidence="2">The sequence shown here is derived from an EMBL/GenBank/DDBJ whole genome shotgun (WGS) entry which is preliminary data.</text>
</comment>
<gene>
    <name evidence="2" type="ORF">MPDQ_004976</name>
</gene>
<reference evidence="2 3" key="1">
    <citation type="submission" date="2019-06" db="EMBL/GenBank/DDBJ databases">
        <title>Wine fermentation using esterase from Monascus purpureus.</title>
        <authorList>
            <person name="Geng C."/>
            <person name="Zhang Y."/>
        </authorList>
    </citation>
    <scope>NUCLEOTIDE SEQUENCE [LARGE SCALE GENOMIC DNA]</scope>
    <source>
        <strain evidence="2">HQ1</strain>
    </source>
</reference>
<dbReference type="PANTHER" id="PTHR39460:SF1">
    <property type="entry name" value="C6 TRANSCRIPTION FACTOR"/>
    <property type="match status" value="1"/>
</dbReference>
<feature type="domain" description="DUF7729" evidence="1">
    <location>
        <begin position="64"/>
        <end position="269"/>
    </location>
</feature>
<dbReference type="AlphaFoldDB" id="A0A507QX10"/>